<keyword evidence="5" id="KW-0472">Membrane</keyword>
<organism evidence="7 8">
    <name type="scientific">Hordeum vulgare subsp. vulgare</name>
    <name type="common">Domesticated barley</name>
    <dbReference type="NCBI Taxonomy" id="112509"/>
    <lineage>
        <taxon>Eukaryota</taxon>
        <taxon>Viridiplantae</taxon>
        <taxon>Streptophyta</taxon>
        <taxon>Embryophyta</taxon>
        <taxon>Tracheophyta</taxon>
        <taxon>Spermatophyta</taxon>
        <taxon>Magnoliopsida</taxon>
        <taxon>Liliopsida</taxon>
        <taxon>Poales</taxon>
        <taxon>Poaceae</taxon>
        <taxon>BOP clade</taxon>
        <taxon>Pooideae</taxon>
        <taxon>Triticodae</taxon>
        <taxon>Triticeae</taxon>
        <taxon>Hordeinae</taxon>
        <taxon>Hordeum</taxon>
    </lineage>
</organism>
<reference evidence="7" key="3">
    <citation type="submission" date="2022-01" db="UniProtKB">
        <authorList>
            <consortium name="EnsemblPlants"/>
        </authorList>
    </citation>
    <scope>IDENTIFICATION</scope>
    <source>
        <strain evidence="7">subsp. vulgare</strain>
    </source>
</reference>
<dbReference type="GO" id="GO:0004252">
    <property type="term" value="F:serine-type endopeptidase activity"/>
    <property type="evidence" value="ECO:0000318"/>
    <property type="project" value="GO_Central"/>
</dbReference>
<dbReference type="Gene3D" id="1.20.1540.10">
    <property type="entry name" value="Rhomboid-like"/>
    <property type="match status" value="1"/>
</dbReference>
<sequence>MAARLLLRSLRRGSSSPATHLARGLLHRSPSPSPGVLRRWFFQGSQSAQSKPPRRLRLGAVANAVSASFVCASAAPFFNQKSLATLHGSNMEKRQWTDDIIAANLLVYVADIALKRKLTMWGAKVNSLISKGQIWRLATPALLHGPLYHITLNTLSLASIGPKVEEVVGPRRFLAIYFTSAISGSLMSYWFSSAHGIGASGAICGLVGAQAVYLWRHQDLFGNAKENLDNIKFVILLNLGIGLLCRRLDNWAHLGGLLGGAAIEWFYGPDWKGRPLFGQ</sequence>
<comment type="similarity">
    <text evidence="2">Belongs to the peptidase S54 family.</text>
</comment>
<dbReference type="Pfam" id="PF01694">
    <property type="entry name" value="Rhomboid"/>
    <property type="match status" value="1"/>
</dbReference>
<dbReference type="SMR" id="A0A8I6XSQ8"/>
<dbReference type="InterPro" id="IPR035952">
    <property type="entry name" value="Rhomboid-like_sf"/>
</dbReference>
<proteinExistence type="inferred from homology"/>
<evidence type="ECO:0000256" key="4">
    <source>
        <dbReference type="ARBA" id="ARBA00022989"/>
    </source>
</evidence>
<protein>
    <recommendedName>
        <fullName evidence="6">Peptidase S54 rhomboid domain-containing protein</fullName>
    </recommendedName>
</protein>
<evidence type="ECO:0000313" key="8">
    <source>
        <dbReference type="Proteomes" id="UP000011116"/>
    </source>
</evidence>
<dbReference type="PANTHER" id="PTHR43731">
    <property type="entry name" value="RHOMBOID PROTEASE"/>
    <property type="match status" value="1"/>
</dbReference>
<dbReference type="SUPFAM" id="SSF144091">
    <property type="entry name" value="Rhomboid-like"/>
    <property type="match status" value="1"/>
</dbReference>
<accession>A0A8I6XSQ8</accession>
<dbReference type="Gramene" id="HORVU.MOREX.r3.2HG0216510.1">
    <property type="protein sequence ID" value="HORVU.MOREX.r3.2HG0216510.1"/>
    <property type="gene ID" value="HORVU.MOREX.r3.2HG0216510"/>
</dbReference>
<dbReference type="Proteomes" id="UP000011116">
    <property type="component" value="Chromosome 2H"/>
</dbReference>
<keyword evidence="4" id="KW-1133">Transmembrane helix</keyword>
<dbReference type="FunFam" id="1.20.1540.10:FF:000015">
    <property type="entry name" value="RHOMBOID-like protein 10 chloroplastic"/>
    <property type="match status" value="1"/>
</dbReference>
<evidence type="ECO:0000259" key="6">
    <source>
        <dbReference type="Pfam" id="PF01694"/>
    </source>
</evidence>
<dbReference type="InterPro" id="IPR022764">
    <property type="entry name" value="Peptidase_S54_rhomboid_dom"/>
</dbReference>
<dbReference type="PANTHER" id="PTHR43731:SF36">
    <property type="entry name" value="PEPTIDASE S54 RHOMBOID DOMAIN-CONTAINING PROTEIN"/>
    <property type="match status" value="1"/>
</dbReference>
<feature type="domain" description="Peptidase S54 rhomboid" evidence="6">
    <location>
        <begin position="131"/>
        <end position="268"/>
    </location>
</feature>
<reference evidence="8" key="1">
    <citation type="journal article" date="2012" name="Nature">
        <title>A physical, genetic and functional sequence assembly of the barley genome.</title>
        <authorList>
            <consortium name="The International Barley Genome Sequencing Consortium"/>
            <person name="Mayer K.F."/>
            <person name="Waugh R."/>
            <person name="Brown J.W."/>
            <person name="Schulman A."/>
            <person name="Langridge P."/>
            <person name="Platzer M."/>
            <person name="Fincher G.B."/>
            <person name="Muehlbauer G.J."/>
            <person name="Sato K."/>
            <person name="Close T.J."/>
            <person name="Wise R.P."/>
            <person name="Stein N."/>
        </authorList>
    </citation>
    <scope>NUCLEOTIDE SEQUENCE [LARGE SCALE GENOMIC DNA]</scope>
    <source>
        <strain evidence="8">cv. Morex</strain>
    </source>
</reference>
<evidence type="ECO:0000256" key="5">
    <source>
        <dbReference type="ARBA" id="ARBA00023136"/>
    </source>
</evidence>
<dbReference type="EnsemblPlants" id="HORVU.MOREX.r3.2HG0216510.1">
    <property type="protein sequence ID" value="HORVU.MOREX.r3.2HG0216510.1"/>
    <property type="gene ID" value="HORVU.MOREX.r3.2HG0216510"/>
</dbReference>
<keyword evidence="3" id="KW-0812">Transmembrane</keyword>
<comment type="subcellular location">
    <subcellularLocation>
        <location evidence="1">Membrane</location>
        <topology evidence="1">Multi-pass membrane protein</topology>
    </subcellularLocation>
</comment>
<evidence type="ECO:0000256" key="2">
    <source>
        <dbReference type="ARBA" id="ARBA00009045"/>
    </source>
</evidence>
<evidence type="ECO:0000256" key="3">
    <source>
        <dbReference type="ARBA" id="ARBA00022692"/>
    </source>
</evidence>
<evidence type="ECO:0000313" key="7">
    <source>
        <dbReference type="EnsemblPlants" id="HORVU.MOREX.r3.2HG0216510.1"/>
    </source>
</evidence>
<evidence type="ECO:0000256" key="1">
    <source>
        <dbReference type="ARBA" id="ARBA00004141"/>
    </source>
</evidence>
<dbReference type="InterPro" id="IPR050925">
    <property type="entry name" value="Rhomboid_protease_S54"/>
</dbReference>
<reference evidence="7" key="2">
    <citation type="submission" date="2020-10" db="EMBL/GenBank/DDBJ databases">
        <authorList>
            <person name="Scholz U."/>
            <person name="Mascher M."/>
            <person name="Fiebig A."/>
        </authorList>
    </citation>
    <scope>NUCLEOTIDE SEQUENCE [LARGE SCALE GENOMIC DNA]</scope>
    <source>
        <strain evidence="7">cv. Morex</strain>
    </source>
</reference>
<dbReference type="GO" id="GO:0031969">
    <property type="term" value="C:chloroplast membrane"/>
    <property type="evidence" value="ECO:0000318"/>
    <property type="project" value="GO_Central"/>
</dbReference>
<keyword evidence="8" id="KW-1185">Reference proteome</keyword>
<name>A0A8I6XSQ8_HORVV</name>
<dbReference type="AlphaFoldDB" id="A0A8I6XSQ8"/>